<keyword evidence="4" id="KW-0862">Zinc</keyword>
<organism evidence="8 9">
    <name type="scientific">Trametes pubescens</name>
    <name type="common">White-rot fungus</name>
    <dbReference type="NCBI Taxonomy" id="154538"/>
    <lineage>
        <taxon>Eukaryota</taxon>
        <taxon>Fungi</taxon>
        <taxon>Dikarya</taxon>
        <taxon>Basidiomycota</taxon>
        <taxon>Agaricomycotina</taxon>
        <taxon>Agaricomycetes</taxon>
        <taxon>Polyporales</taxon>
        <taxon>Polyporaceae</taxon>
        <taxon>Trametes</taxon>
    </lineage>
</organism>
<feature type="compositionally biased region" description="Polar residues" evidence="6">
    <location>
        <begin position="82"/>
        <end position="91"/>
    </location>
</feature>
<proteinExistence type="predicted"/>
<accession>A0A1M2VE31</accession>
<dbReference type="PANTHER" id="PTHR46481">
    <property type="entry name" value="ZINC FINGER BED DOMAIN-CONTAINING PROTEIN 4"/>
    <property type="match status" value="1"/>
</dbReference>
<evidence type="ECO:0000256" key="6">
    <source>
        <dbReference type="SAM" id="MobiDB-lite"/>
    </source>
</evidence>
<feature type="region of interest" description="Disordered" evidence="6">
    <location>
        <begin position="254"/>
        <end position="309"/>
    </location>
</feature>
<evidence type="ECO:0000313" key="9">
    <source>
        <dbReference type="Proteomes" id="UP000184267"/>
    </source>
</evidence>
<name>A0A1M2VE31_TRAPU</name>
<dbReference type="PANTHER" id="PTHR46481:SF10">
    <property type="entry name" value="ZINC FINGER BED DOMAIN-CONTAINING PROTEIN 39"/>
    <property type="match status" value="1"/>
</dbReference>
<feature type="compositionally biased region" description="Low complexity" evidence="6">
    <location>
        <begin position="105"/>
        <end position="121"/>
    </location>
</feature>
<dbReference type="GO" id="GO:0008270">
    <property type="term" value="F:zinc ion binding"/>
    <property type="evidence" value="ECO:0007669"/>
    <property type="project" value="UniProtKB-KW"/>
</dbReference>
<dbReference type="GO" id="GO:0005634">
    <property type="term" value="C:nucleus"/>
    <property type="evidence" value="ECO:0007669"/>
    <property type="project" value="UniProtKB-SubCell"/>
</dbReference>
<feature type="region of interest" description="Disordered" evidence="6">
    <location>
        <begin position="33"/>
        <end position="207"/>
    </location>
</feature>
<gene>
    <name evidence="8" type="ORF">TRAPUB_3376</name>
</gene>
<dbReference type="InterPro" id="IPR012337">
    <property type="entry name" value="RNaseH-like_sf"/>
</dbReference>
<feature type="compositionally biased region" description="Low complexity" evidence="6">
    <location>
        <begin position="161"/>
        <end position="180"/>
    </location>
</feature>
<feature type="compositionally biased region" description="Polar residues" evidence="6">
    <location>
        <begin position="190"/>
        <end position="207"/>
    </location>
</feature>
<dbReference type="GO" id="GO:0046983">
    <property type="term" value="F:protein dimerization activity"/>
    <property type="evidence" value="ECO:0007669"/>
    <property type="project" value="InterPro"/>
</dbReference>
<dbReference type="InterPro" id="IPR052035">
    <property type="entry name" value="ZnF_BED_domain_contain"/>
</dbReference>
<feature type="compositionally biased region" description="Polar residues" evidence="6">
    <location>
        <begin position="33"/>
        <end position="44"/>
    </location>
</feature>
<dbReference type="Pfam" id="PF05699">
    <property type="entry name" value="Dimer_Tnp_hAT"/>
    <property type="match status" value="1"/>
</dbReference>
<reference evidence="8 9" key="1">
    <citation type="submission" date="2016-10" db="EMBL/GenBank/DDBJ databases">
        <title>Genome sequence of the basidiomycete white-rot fungus Trametes pubescens.</title>
        <authorList>
            <person name="Makela M.R."/>
            <person name="Granchi Z."/>
            <person name="Peng M."/>
            <person name="De Vries R.P."/>
            <person name="Grigoriev I."/>
            <person name="Riley R."/>
            <person name="Hilden K."/>
        </authorList>
    </citation>
    <scope>NUCLEOTIDE SEQUENCE [LARGE SCALE GENOMIC DNA]</scope>
    <source>
        <strain evidence="8 9">FBCC735</strain>
    </source>
</reference>
<evidence type="ECO:0000259" key="7">
    <source>
        <dbReference type="Pfam" id="PF05699"/>
    </source>
</evidence>
<keyword evidence="9" id="KW-1185">Reference proteome</keyword>
<feature type="compositionally biased region" description="Pro residues" evidence="6">
    <location>
        <begin position="133"/>
        <end position="147"/>
    </location>
</feature>
<evidence type="ECO:0000256" key="5">
    <source>
        <dbReference type="ARBA" id="ARBA00023242"/>
    </source>
</evidence>
<dbReference type="SUPFAM" id="SSF53098">
    <property type="entry name" value="Ribonuclease H-like"/>
    <property type="match status" value="1"/>
</dbReference>
<dbReference type="InterPro" id="IPR008906">
    <property type="entry name" value="HATC_C_dom"/>
</dbReference>
<evidence type="ECO:0000256" key="3">
    <source>
        <dbReference type="ARBA" id="ARBA00022771"/>
    </source>
</evidence>
<keyword evidence="3" id="KW-0863">Zinc-finger</keyword>
<dbReference type="AlphaFoldDB" id="A0A1M2VE31"/>
<dbReference type="Proteomes" id="UP000184267">
    <property type="component" value="Unassembled WGS sequence"/>
</dbReference>
<dbReference type="STRING" id="154538.A0A1M2VE31"/>
<feature type="region of interest" description="Disordered" evidence="6">
    <location>
        <begin position="217"/>
        <end position="236"/>
    </location>
</feature>
<protein>
    <recommendedName>
        <fullName evidence="7">HAT C-terminal dimerisation domain-containing protein</fullName>
    </recommendedName>
</protein>
<dbReference type="EMBL" id="MNAD01001386">
    <property type="protein sequence ID" value="OJT05797.1"/>
    <property type="molecule type" value="Genomic_DNA"/>
</dbReference>
<keyword evidence="5" id="KW-0539">Nucleus</keyword>
<evidence type="ECO:0000256" key="4">
    <source>
        <dbReference type="ARBA" id="ARBA00022833"/>
    </source>
</evidence>
<dbReference type="OrthoDB" id="2790258at2759"/>
<feature type="domain" description="HAT C-terminal dimerisation" evidence="7">
    <location>
        <begin position="1031"/>
        <end position="1113"/>
    </location>
</feature>
<evidence type="ECO:0000256" key="2">
    <source>
        <dbReference type="ARBA" id="ARBA00022723"/>
    </source>
</evidence>
<comment type="subcellular location">
    <subcellularLocation>
        <location evidence="1">Nucleus</location>
    </subcellularLocation>
</comment>
<keyword evidence="2" id="KW-0479">Metal-binding</keyword>
<evidence type="ECO:0000256" key="1">
    <source>
        <dbReference type="ARBA" id="ARBA00004123"/>
    </source>
</evidence>
<comment type="caution">
    <text evidence="8">The sequence shown here is derived from an EMBL/GenBank/DDBJ whole genome shotgun (WGS) entry which is preliminary data.</text>
</comment>
<evidence type="ECO:0000313" key="8">
    <source>
        <dbReference type="EMBL" id="OJT05797.1"/>
    </source>
</evidence>
<feature type="non-terminal residue" evidence="8">
    <location>
        <position position="1"/>
    </location>
</feature>
<sequence>QLLDDSDLSYMRLALGHSPARMPQWPMPVLQDATSQVVNSQSPGEQPVHPQEIAIPPTPAAQGPPNTRKRAQPDADAVGRPQQKQARQGAQKTTSSRNTRRKKTPATAATVGTAVQVGVGPSTPALGTIGVPRPSPPSEPSGIPPACPTSALSPPGPLPLPFSSSRPSSIGAPSGPPSSGVWNIPPTDQPEASSSGMPSTPYSATCSLSEARQVTPFAFPVPLPPPTSSTSSVASPSLYQVGGSSSIAAASPVCVSRPPSVATGSATGAPPDLSSASPSVTTAAAPPPPSTPLDTTQTAGLEAQQAAPPARVGELASTVISAYQSVHRALSRRSNAESPAKDAWFFVRALDTDDEPAVMPDTTKEPTLTRKPPTPHVGCKICTKKWQTWKNGDGVVSNIRCHLRKKHGDLYAGICTQMGWSPRGDDDSGTSTEHPEFTKEGFLERLLKLVVTCNLAINIIEHQEFHDLILLNTELDDDDIPHRTYLTEQILLRFRDVYQELIKQLQSAPGRISFTLDLWEDQDRMSYMALTAHFAEETALDLSKSETLALLSGKAVLLAFRSFPLSHSGENIAREVFKIIEDAGLAEKIGEFTMDNTSNNDTMMAALERVLTEKGVQFDRDGNRVRCFPHVVNIAVQHVLGELKKNPYTPVLESAPSSTPAQEAELQRYADALADDPLGKVRDLISACHASGQCRQELSQFIYDGSVSGFWTTQVGYDIRPLQLLRDCDTRWSSTFLMLQRFLFLWPAIKRFLEHPARSEMSKYLLNNDEITVLTAIYLILEVPHRAQQLVSAENTPTLSIALPAYELLIDTWKKLGTHNLPQFKHYINIGVVKLEEYVLKSRSSRIHALAMVLNPRIKMAWIESHWTAEHIVSARQWTQDAMLAYRRDEQRKLHSIQAGRVAHRGTTPLTRSATFPLAATQLPPTAITAAAAQQRGIAGLQDLNERVHRSVSLPSLMLSTSGESDSPSSDDLISRLIRNALQVPTSSSDTLTPTTDPNTADLAADNWDNDDNINTTSEQFERDMAAVIAELTEYLKEPASQENAAAGSSDLYYYWMTRRKIYPYLYKVALDVLPAQASAVPCERIFSSAKETDTLRRNHLHDALMEALQVLKYYYKHTSFNFTAGLLAREEDYTIEGPVSDAAIAELVALGRFDELEDLLRNAQTTL</sequence>
<feature type="compositionally biased region" description="Low complexity" evidence="6">
    <location>
        <begin position="274"/>
        <end position="284"/>
    </location>
</feature>
<dbReference type="OMA" id="HPARSEM"/>